<dbReference type="InterPro" id="IPR036503">
    <property type="entry name" value="Ald_Fedxn_OxRdtase_N_sf"/>
</dbReference>
<dbReference type="GO" id="GO:0016625">
    <property type="term" value="F:oxidoreductase activity, acting on the aldehyde or oxo group of donors, iron-sulfur protein as acceptor"/>
    <property type="evidence" value="ECO:0007669"/>
    <property type="project" value="InterPro"/>
</dbReference>
<dbReference type="GO" id="GO:0051536">
    <property type="term" value="F:iron-sulfur cluster binding"/>
    <property type="evidence" value="ECO:0007669"/>
    <property type="project" value="InterPro"/>
</dbReference>
<feature type="non-terminal residue" evidence="2">
    <location>
        <position position="182"/>
    </location>
</feature>
<dbReference type="Gene3D" id="3.60.9.10">
    <property type="entry name" value="Aldehyde ferredoxin oxidoreductase, N-terminal domain"/>
    <property type="match status" value="1"/>
</dbReference>
<accession>A0A0F8ZH40</accession>
<dbReference type="PANTHER" id="PTHR30038:SF0">
    <property type="entry name" value="TUNGSTEN-CONTAINING ALDEHYDE FERREDOXIN OXIDOREDUCTASE"/>
    <property type="match status" value="1"/>
</dbReference>
<name>A0A0F8ZH40_9ZZZZ</name>
<dbReference type="PANTHER" id="PTHR30038">
    <property type="entry name" value="ALDEHYDE FERREDOXIN OXIDOREDUCTASE"/>
    <property type="match status" value="1"/>
</dbReference>
<dbReference type="AlphaFoldDB" id="A0A0F8ZH40"/>
<dbReference type="InterPro" id="IPR013983">
    <property type="entry name" value="Ald_Fedxn_OxRdtase_N"/>
</dbReference>
<dbReference type="SUPFAM" id="SSF56228">
    <property type="entry name" value="Aldehyde ferredoxin oxidoreductase, N-terminal domain"/>
    <property type="match status" value="1"/>
</dbReference>
<gene>
    <name evidence="2" type="ORF">LCGC14_2971030</name>
</gene>
<feature type="domain" description="Aldehyde ferredoxin oxidoreductase N-terminal" evidence="1">
    <location>
        <begin position="50"/>
        <end position="182"/>
    </location>
</feature>
<sequence length="182" mass="19950">MPIDRQKQSAAESLRKTRTFGKVRCHNPSCMGRIQPDPGIEHVKCPTCGMEYEIEIKPIPMEVRKKYLGGRGLDAYLLFNHTKKGIDPIGPENTLIISGGILTATCASATARTHVMAKSPLTGLLGSTNMGGFFAPELAWAGFHHLVIKGKAKKPVYLFVQNGEIEIRDATNLWGKTTTDTQ</sequence>
<dbReference type="EMBL" id="LAZR01060402">
    <property type="protein sequence ID" value="KKK65749.1"/>
    <property type="molecule type" value="Genomic_DNA"/>
</dbReference>
<comment type="caution">
    <text evidence="2">The sequence shown here is derived from an EMBL/GenBank/DDBJ whole genome shotgun (WGS) entry which is preliminary data.</text>
</comment>
<reference evidence="2" key="1">
    <citation type="journal article" date="2015" name="Nature">
        <title>Complex archaea that bridge the gap between prokaryotes and eukaryotes.</title>
        <authorList>
            <person name="Spang A."/>
            <person name="Saw J.H."/>
            <person name="Jorgensen S.L."/>
            <person name="Zaremba-Niedzwiedzka K."/>
            <person name="Martijn J."/>
            <person name="Lind A.E."/>
            <person name="van Eijk R."/>
            <person name="Schleper C."/>
            <person name="Guy L."/>
            <person name="Ettema T.J."/>
        </authorList>
    </citation>
    <scope>NUCLEOTIDE SEQUENCE</scope>
</reference>
<evidence type="ECO:0000259" key="1">
    <source>
        <dbReference type="SMART" id="SM00790"/>
    </source>
</evidence>
<protein>
    <recommendedName>
        <fullName evidence="1">Aldehyde ferredoxin oxidoreductase N-terminal domain-containing protein</fullName>
    </recommendedName>
</protein>
<proteinExistence type="predicted"/>
<dbReference type="SMART" id="SM00790">
    <property type="entry name" value="AFOR_N"/>
    <property type="match status" value="1"/>
</dbReference>
<evidence type="ECO:0000313" key="2">
    <source>
        <dbReference type="EMBL" id="KKK65749.1"/>
    </source>
</evidence>
<organism evidence="2">
    <name type="scientific">marine sediment metagenome</name>
    <dbReference type="NCBI Taxonomy" id="412755"/>
    <lineage>
        <taxon>unclassified sequences</taxon>
        <taxon>metagenomes</taxon>
        <taxon>ecological metagenomes</taxon>
    </lineage>
</organism>
<dbReference type="InterPro" id="IPR051919">
    <property type="entry name" value="W-dependent_AOR"/>
</dbReference>
<dbReference type="Pfam" id="PF02730">
    <property type="entry name" value="AFOR_N"/>
    <property type="match status" value="1"/>
</dbReference>